<gene>
    <name evidence="2" type="ORF">VPARA_57970</name>
</gene>
<protein>
    <submittedName>
        <fullName evidence="2">Uncharacterized protein</fullName>
    </submittedName>
</protein>
<dbReference type="InterPro" id="IPR046170">
    <property type="entry name" value="DUF6172"/>
</dbReference>
<comment type="caution">
    <text evidence="2">The sequence shown here is derived from an EMBL/GenBank/DDBJ whole genome shotgun (WGS) entry which is preliminary data.</text>
</comment>
<sequence>MRKTFQLQVEGKHPDRLLEAIKHEIRKYIKRERRRELPEGSDFWDFDCRFGASAEAAEVVHLSAITGLIDGIVKDAGKQFYVEILAKPGKRKPRAAGEPAQEEPPEEI</sequence>
<organism evidence="2 3">
    <name type="scientific">Variovorax paradoxus</name>
    <dbReference type="NCBI Taxonomy" id="34073"/>
    <lineage>
        <taxon>Bacteria</taxon>
        <taxon>Pseudomonadati</taxon>
        <taxon>Pseudomonadota</taxon>
        <taxon>Betaproteobacteria</taxon>
        <taxon>Burkholderiales</taxon>
        <taxon>Comamonadaceae</taxon>
        <taxon>Variovorax</taxon>
    </lineage>
</organism>
<evidence type="ECO:0000256" key="1">
    <source>
        <dbReference type="SAM" id="MobiDB-lite"/>
    </source>
</evidence>
<evidence type="ECO:0000313" key="2">
    <source>
        <dbReference type="EMBL" id="KLN53036.1"/>
    </source>
</evidence>
<dbReference type="AlphaFoldDB" id="A0A0H2LTR7"/>
<reference evidence="2 3" key="1">
    <citation type="submission" date="2015-03" db="EMBL/GenBank/DDBJ databases">
        <title>Genome sequence of Variovorax paradoxus TBEA6.</title>
        <authorList>
            <person name="Poehlein A."/>
            <person name="Schuldes J."/>
            <person name="Wuebbeler J.H."/>
            <person name="Hiessl S."/>
            <person name="Steinbuechel A."/>
            <person name="Daniel R."/>
        </authorList>
    </citation>
    <scope>NUCLEOTIDE SEQUENCE [LARGE SCALE GENOMIC DNA]</scope>
    <source>
        <strain evidence="2 3">TBEA6</strain>
    </source>
</reference>
<name>A0A0H2LTR7_VARPD</name>
<dbReference type="Pfam" id="PF19669">
    <property type="entry name" value="DUF6172"/>
    <property type="match status" value="1"/>
</dbReference>
<dbReference type="Proteomes" id="UP000035170">
    <property type="component" value="Unassembled WGS sequence"/>
</dbReference>
<accession>A0A0H2LTR7</accession>
<evidence type="ECO:0000313" key="3">
    <source>
        <dbReference type="Proteomes" id="UP000035170"/>
    </source>
</evidence>
<dbReference type="RefSeq" id="WP_047787035.1">
    <property type="nucleotide sequence ID" value="NZ_CP138513.1"/>
</dbReference>
<dbReference type="PATRIC" id="fig|34073.19.peg.5951"/>
<keyword evidence="3" id="KW-1185">Reference proteome</keyword>
<dbReference type="EMBL" id="JZWI01000039">
    <property type="protein sequence ID" value="KLN53036.1"/>
    <property type="molecule type" value="Genomic_DNA"/>
</dbReference>
<feature type="region of interest" description="Disordered" evidence="1">
    <location>
        <begin position="89"/>
        <end position="108"/>
    </location>
</feature>
<proteinExistence type="predicted"/>